<name>A0ABT5G4W7_9ACTN</name>
<evidence type="ECO:0000313" key="2">
    <source>
        <dbReference type="Proteomes" id="UP001221328"/>
    </source>
</evidence>
<evidence type="ECO:0000313" key="1">
    <source>
        <dbReference type="EMBL" id="MDC2959854.1"/>
    </source>
</evidence>
<keyword evidence="2" id="KW-1185">Reference proteome</keyword>
<dbReference type="InterPro" id="IPR011009">
    <property type="entry name" value="Kinase-like_dom_sf"/>
</dbReference>
<reference evidence="1 2" key="1">
    <citation type="journal article" date="2015" name="Int. J. Syst. Evol. Microbiol.">
        <title>Streptomyces gilvifuscus sp. nov., an actinomycete that produces antibacterial compounds isolated from soil.</title>
        <authorList>
            <person name="Nguyen T.M."/>
            <person name="Kim J."/>
        </authorList>
    </citation>
    <scope>NUCLEOTIDE SEQUENCE [LARGE SCALE GENOMIC DNA]</scope>
    <source>
        <strain evidence="1 2">T113</strain>
    </source>
</reference>
<dbReference type="RefSeq" id="WP_272178130.1">
    <property type="nucleotide sequence ID" value="NZ_JAQOSK010000018.1"/>
</dbReference>
<protein>
    <submittedName>
        <fullName evidence="1">Phosphotransferase</fullName>
    </submittedName>
</protein>
<dbReference type="EMBL" id="JAQOSK010000018">
    <property type="protein sequence ID" value="MDC2959854.1"/>
    <property type="molecule type" value="Genomic_DNA"/>
</dbReference>
<gene>
    <name evidence="1" type="ORF">PO587_36060</name>
</gene>
<organism evidence="1 2">
    <name type="scientific">Streptomyces gilvifuscus</name>
    <dbReference type="NCBI Taxonomy" id="1550617"/>
    <lineage>
        <taxon>Bacteria</taxon>
        <taxon>Bacillati</taxon>
        <taxon>Actinomycetota</taxon>
        <taxon>Actinomycetes</taxon>
        <taxon>Kitasatosporales</taxon>
        <taxon>Streptomycetaceae</taxon>
        <taxon>Streptomyces</taxon>
    </lineage>
</organism>
<sequence length="341" mass="36638">MSDDVTVDGPPSVDRGRFPTTVTPWDDEAWRGAALGWVGEVLGARGLRETGARQVRVRPWSVLVRLAVDGAGGAVWFKANPPGSRFEAALGEALTGWVPQRVLTPIAVDAERGWSLLPDGGRRFADTLDAGDAGPRAWEEMLGQYAEMQRALVPHAGAIEALGVPRARTAELTALFDRLVEANGALTGEERALLDGLRPRVERWCAELAEAGVGDCLDHSDLHEGQVFHAPERGRFTFFDWGDGLVTHPFCSFLVPARCAVDRHGPGVLPRLRDAYLEPWTADGHSAAELRRALGPAWRLGAIGRACSWGRLFPGAADGTDLAGGGAAAQWLLRLGDEPPL</sequence>
<dbReference type="Proteomes" id="UP001221328">
    <property type="component" value="Unassembled WGS sequence"/>
</dbReference>
<comment type="caution">
    <text evidence="1">The sequence shown here is derived from an EMBL/GenBank/DDBJ whole genome shotgun (WGS) entry which is preliminary data.</text>
</comment>
<dbReference type="SUPFAM" id="SSF56112">
    <property type="entry name" value="Protein kinase-like (PK-like)"/>
    <property type="match status" value="1"/>
</dbReference>
<proteinExistence type="predicted"/>
<accession>A0ABT5G4W7</accession>